<sequence>MIETLIKARQFETLLKAKQEFVSKGSTEKEFDSFLTTFQEFEKHMEAIENKPSKERLHGRPYQV</sequence>
<dbReference type="Proteomes" id="UP001238450">
    <property type="component" value="Unassembled WGS sequence"/>
</dbReference>
<protein>
    <submittedName>
        <fullName evidence="1">Uncharacterized protein</fullName>
    </submittedName>
</protein>
<evidence type="ECO:0000313" key="1">
    <source>
        <dbReference type="EMBL" id="MDQ0416839.1"/>
    </source>
</evidence>
<comment type="caution">
    <text evidence="1">The sequence shown here is derived from an EMBL/GenBank/DDBJ whole genome shotgun (WGS) entry which is preliminary data.</text>
</comment>
<reference evidence="1 2" key="1">
    <citation type="submission" date="2023-07" db="EMBL/GenBank/DDBJ databases">
        <title>Genomic Encyclopedia of Type Strains, Phase IV (KMG-IV): sequencing the most valuable type-strain genomes for metagenomic binning, comparative biology and taxonomic classification.</title>
        <authorList>
            <person name="Goeker M."/>
        </authorList>
    </citation>
    <scope>NUCLEOTIDE SEQUENCE [LARGE SCALE GENOMIC DNA]</scope>
    <source>
        <strain evidence="1 2">DSM 46876</strain>
    </source>
</reference>
<dbReference type="RefSeq" id="WP_307251479.1">
    <property type="nucleotide sequence ID" value="NZ_JAUSUV010000004.1"/>
</dbReference>
<organism evidence="1 2">
    <name type="scientific">Croceifilum oryzae</name>
    <dbReference type="NCBI Taxonomy" id="1553429"/>
    <lineage>
        <taxon>Bacteria</taxon>
        <taxon>Bacillati</taxon>
        <taxon>Bacillota</taxon>
        <taxon>Bacilli</taxon>
        <taxon>Bacillales</taxon>
        <taxon>Thermoactinomycetaceae</taxon>
        <taxon>Croceifilum</taxon>
    </lineage>
</organism>
<evidence type="ECO:0000313" key="2">
    <source>
        <dbReference type="Proteomes" id="UP001238450"/>
    </source>
</evidence>
<dbReference type="AlphaFoldDB" id="A0AAJ1TIX3"/>
<gene>
    <name evidence="1" type="ORF">J2Z48_001011</name>
</gene>
<dbReference type="EMBL" id="JAUSUV010000004">
    <property type="protein sequence ID" value="MDQ0416839.1"/>
    <property type="molecule type" value="Genomic_DNA"/>
</dbReference>
<name>A0AAJ1TIX3_9BACL</name>
<accession>A0AAJ1TIX3</accession>
<keyword evidence="2" id="KW-1185">Reference proteome</keyword>
<proteinExistence type="predicted"/>